<dbReference type="AlphaFoldDB" id="A0A327KN53"/>
<keyword evidence="7" id="KW-1006">Bacterial flagellum protein export</keyword>
<keyword evidence="9" id="KW-0966">Cell projection</keyword>
<dbReference type="InterPro" id="IPR018035">
    <property type="entry name" value="Flagellar_FliH/T3SS_HrpE"/>
</dbReference>
<dbReference type="Proteomes" id="UP000249130">
    <property type="component" value="Unassembled WGS sequence"/>
</dbReference>
<organism evidence="9 10">
    <name type="scientific">Rhodoplanes roseus</name>
    <dbReference type="NCBI Taxonomy" id="29409"/>
    <lineage>
        <taxon>Bacteria</taxon>
        <taxon>Pseudomonadati</taxon>
        <taxon>Pseudomonadota</taxon>
        <taxon>Alphaproteobacteria</taxon>
        <taxon>Hyphomicrobiales</taxon>
        <taxon>Nitrobacteraceae</taxon>
        <taxon>Rhodoplanes</taxon>
    </lineage>
</organism>
<dbReference type="PANTHER" id="PTHR34982:SF1">
    <property type="entry name" value="FLAGELLAR ASSEMBLY PROTEIN FLIH"/>
    <property type="match status" value="1"/>
</dbReference>
<dbReference type="InterPro" id="IPR051472">
    <property type="entry name" value="T3SS_Stator/FliH"/>
</dbReference>
<accession>A0A327KN53</accession>
<evidence type="ECO:0000256" key="4">
    <source>
        <dbReference type="ARBA" id="ARBA00022448"/>
    </source>
</evidence>
<dbReference type="RefSeq" id="WP_111421885.1">
    <property type="nucleotide sequence ID" value="NZ_NPEX01000291.1"/>
</dbReference>
<reference evidence="9 10" key="1">
    <citation type="submission" date="2017-07" db="EMBL/GenBank/DDBJ databases">
        <title>Draft Genome Sequences of Select Purple Nonsulfur Bacteria.</title>
        <authorList>
            <person name="Lasarre B."/>
            <person name="Mckinlay J.B."/>
        </authorList>
    </citation>
    <scope>NUCLEOTIDE SEQUENCE [LARGE SCALE GENOMIC DNA]</scope>
    <source>
        <strain evidence="9 10">DSM 5909</strain>
    </source>
</reference>
<dbReference type="EMBL" id="NPEX01000291">
    <property type="protein sequence ID" value="RAI39404.1"/>
    <property type="molecule type" value="Genomic_DNA"/>
</dbReference>
<keyword evidence="6" id="KW-0653">Protein transport</keyword>
<name>A0A327KN53_9BRAD</name>
<comment type="similarity">
    <text evidence="2">Belongs to the FliH family.</text>
</comment>
<sequence>MSAPAKFLFDLDFAAPTKAKLEPTISPADHEAALAAAEQRGYQKGLVAAEAQARTQAERQTAAAFDRIAAAMGIVAAQLPTVTTKIEADAVEVAAAIARKLAPTLIAAQPFAEIGEMMSGCLRELLSAPHVVVRVNEDLYDLARERLTEMARARGFEGRLVVLGEAEIAPGDCRIEWADGGLVRDHAATEAAIDEAVGRYVDARRGDKA</sequence>
<protein>
    <recommendedName>
        <fullName evidence="3">Flagellar assembly protein FliH</fullName>
    </recommendedName>
</protein>
<evidence type="ECO:0000256" key="1">
    <source>
        <dbReference type="ARBA" id="ARBA00003041"/>
    </source>
</evidence>
<comment type="function">
    <text evidence="1">Needed for flagellar regrowth and assembly.</text>
</comment>
<evidence type="ECO:0000256" key="7">
    <source>
        <dbReference type="ARBA" id="ARBA00023225"/>
    </source>
</evidence>
<dbReference type="GO" id="GO:0005829">
    <property type="term" value="C:cytosol"/>
    <property type="evidence" value="ECO:0007669"/>
    <property type="project" value="TreeGrafter"/>
</dbReference>
<evidence type="ECO:0000313" key="10">
    <source>
        <dbReference type="Proteomes" id="UP000249130"/>
    </source>
</evidence>
<evidence type="ECO:0000259" key="8">
    <source>
        <dbReference type="Pfam" id="PF02108"/>
    </source>
</evidence>
<dbReference type="NCBIfam" id="NF004690">
    <property type="entry name" value="PRK06032.1-1"/>
    <property type="match status" value="1"/>
</dbReference>
<keyword evidence="10" id="KW-1185">Reference proteome</keyword>
<keyword evidence="9" id="KW-0282">Flagellum</keyword>
<evidence type="ECO:0000256" key="6">
    <source>
        <dbReference type="ARBA" id="ARBA00022927"/>
    </source>
</evidence>
<evidence type="ECO:0000313" key="9">
    <source>
        <dbReference type="EMBL" id="RAI39404.1"/>
    </source>
</evidence>
<dbReference type="Pfam" id="PF02108">
    <property type="entry name" value="FliH"/>
    <property type="match status" value="1"/>
</dbReference>
<comment type="caution">
    <text evidence="9">The sequence shown here is derived from an EMBL/GenBank/DDBJ whole genome shotgun (WGS) entry which is preliminary data.</text>
</comment>
<keyword evidence="5" id="KW-1005">Bacterial flagellum biogenesis</keyword>
<evidence type="ECO:0000256" key="5">
    <source>
        <dbReference type="ARBA" id="ARBA00022795"/>
    </source>
</evidence>
<dbReference type="PANTHER" id="PTHR34982">
    <property type="entry name" value="YOP PROTEINS TRANSLOCATION PROTEIN L"/>
    <property type="match status" value="1"/>
</dbReference>
<gene>
    <name evidence="9" type="primary">fliH</name>
    <name evidence="9" type="ORF">CH341_25905</name>
</gene>
<dbReference type="GO" id="GO:0015031">
    <property type="term" value="P:protein transport"/>
    <property type="evidence" value="ECO:0007669"/>
    <property type="project" value="UniProtKB-KW"/>
</dbReference>
<evidence type="ECO:0000256" key="2">
    <source>
        <dbReference type="ARBA" id="ARBA00006602"/>
    </source>
</evidence>
<dbReference type="OrthoDB" id="7304298at2"/>
<feature type="domain" description="Flagellar assembly protein FliH/Type III secretion system HrpE" evidence="8">
    <location>
        <begin position="66"/>
        <end position="180"/>
    </location>
</feature>
<keyword evidence="4" id="KW-0813">Transport</keyword>
<evidence type="ECO:0000256" key="3">
    <source>
        <dbReference type="ARBA" id="ARBA00016507"/>
    </source>
</evidence>
<keyword evidence="9" id="KW-0969">Cilium</keyword>
<proteinExistence type="inferred from homology"/>